<proteinExistence type="predicted"/>
<protein>
    <submittedName>
        <fullName evidence="1">Uncharacterized protein</fullName>
    </submittedName>
</protein>
<comment type="caution">
    <text evidence="1">The sequence shown here is derived from an EMBL/GenBank/DDBJ whole genome shotgun (WGS) entry which is preliminary data.</text>
</comment>
<reference evidence="1" key="1">
    <citation type="submission" date="2021-04" db="EMBL/GenBank/DDBJ databases">
        <title>Pseudonocardia sp. nov., isolated from sandy soil of mangrove forest.</title>
        <authorList>
            <person name="Zan Z."/>
            <person name="Huang R."/>
            <person name="Liu W."/>
        </authorList>
    </citation>
    <scope>NUCLEOTIDE SEQUENCE</scope>
    <source>
        <strain evidence="1">S2-4</strain>
    </source>
</reference>
<organism evidence="1 2">
    <name type="scientific">Pseudonocardia humida</name>
    <dbReference type="NCBI Taxonomy" id="2800819"/>
    <lineage>
        <taxon>Bacteria</taxon>
        <taxon>Bacillati</taxon>
        <taxon>Actinomycetota</taxon>
        <taxon>Actinomycetes</taxon>
        <taxon>Pseudonocardiales</taxon>
        <taxon>Pseudonocardiaceae</taxon>
        <taxon>Pseudonocardia</taxon>
    </lineage>
</organism>
<keyword evidence="2" id="KW-1185">Reference proteome</keyword>
<sequence>MSDSDKTVYLHDLVREDIVARARDAAESAGQKADVAALRRAVETEMSGFGNGRRPH</sequence>
<dbReference type="Proteomes" id="UP001165283">
    <property type="component" value="Unassembled WGS sequence"/>
</dbReference>
<name>A0ABT0ZZ29_9PSEU</name>
<evidence type="ECO:0000313" key="1">
    <source>
        <dbReference type="EMBL" id="MCO1655996.1"/>
    </source>
</evidence>
<accession>A0ABT0ZZ29</accession>
<dbReference type="RefSeq" id="WP_252438306.1">
    <property type="nucleotide sequence ID" value="NZ_JAGSOV010000027.1"/>
</dbReference>
<gene>
    <name evidence="1" type="ORF">KDL28_13125</name>
</gene>
<evidence type="ECO:0000313" key="2">
    <source>
        <dbReference type="Proteomes" id="UP001165283"/>
    </source>
</evidence>
<dbReference type="EMBL" id="JAGSOV010000027">
    <property type="protein sequence ID" value="MCO1655996.1"/>
    <property type="molecule type" value="Genomic_DNA"/>
</dbReference>